<feature type="region of interest" description="Disordered" evidence="1">
    <location>
        <begin position="116"/>
        <end position="181"/>
    </location>
</feature>
<evidence type="ECO:0000256" key="1">
    <source>
        <dbReference type="SAM" id="MobiDB-lite"/>
    </source>
</evidence>
<dbReference type="EMBL" id="BQNB010011746">
    <property type="protein sequence ID" value="GJS94629.1"/>
    <property type="molecule type" value="Genomic_DNA"/>
</dbReference>
<reference evidence="2" key="1">
    <citation type="journal article" date="2022" name="Int. J. Mol. Sci.">
        <title>Draft Genome of Tanacetum Coccineum: Genomic Comparison of Closely Related Tanacetum-Family Plants.</title>
        <authorList>
            <person name="Yamashiro T."/>
            <person name="Shiraishi A."/>
            <person name="Nakayama K."/>
            <person name="Satake H."/>
        </authorList>
    </citation>
    <scope>NUCLEOTIDE SEQUENCE</scope>
</reference>
<gene>
    <name evidence="2" type="ORF">Tco_0801597</name>
</gene>
<dbReference type="Proteomes" id="UP001151760">
    <property type="component" value="Unassembled WGS sequence"/>
</dbReference>
<evidence type="ECO:0000313" key="2">
    <source>
        <dbReference type="EMBL" id="GJS94629.1"/>
    </source>
</evidence>
<reference evidence="2" key="2">
    <citation type="submission" date="2022-01" db="EMBL/GenBank/DDBJ databases">
        <authorList>
            <person name="Yamashiro T."/>
            <person name="Shiraishi A."/>
            <person name="Satake H."/>
            <person name="Nakayama K."/>
        </authorList>
    </citation>
    <scope>NUCLEOTIDE SEQUENCE</scope>
</reference>
<protein>
    <submittedName>
        <fullName evidence="2">Uncharacterized protein</fullName>
    </submittedName>
</protein>
<evidence type="ECO:0000313" key="3">
    <source>
        <dbReference type="Proteomes" id="UP001151760"/>
    </source>
</evidence>
<feature type="compositionally biased region" description="Basic residues" evidence="1">
    <location>
        <begin position="131"/>
        <end position="148"/>
    </location>
</feature>
<comment type="caution">
    <text evidence="2">The sequence shown here is derived from an EMBL/GenBank/DDBJ whole genome shotgun (WGS) entry which is preliminary data.</text>
</comment>
<accession>A0ABQ4ZWH2</accession>
<name>A0ABQ4ZWH2_9ASTR</name>
<organism evidence="2 3">
    <name type="scientific">Tanacetum coccineum</name>
    <dbReference type="NCBI Taxonomy" id="301880"/>
    <lineage>
        <taxon>Eukaryota</taxon>
        <taxon>Viridiplantae</taxon>
        <taxon>Streptophyta</taxon>
        <taxon>Embryophyta</taxon>
        <taxon>Tracheophyta</taxon>
        <taxon>Spermatophyta</taxon>
        <taxon>Magnoliopsida</taxon>
        <taxon>eudicotyledons</taxon>
        <taxon>Gunneridae</taxon>
        <taxon>Pentapetalae</taxon>
        <taxon>asterids</taxon>
        <taxon>campanulids</taxon>
        <taxon>Asterales</taxon>
        <taxon>Asteraceae</taxon>
        <taxon>Asteroideae</taxon>
        <taxon>Anthemideae</taxon>
        <taxon>Anthemidinae</taxon>
        <taxon>Tanacetum</taxon>
    </lineage>
</organism>
<feature type="region of interest" description="Disordered" evidence="1">
    <location>
        <begin position="35"/>
        <end position="83"/>
    </location>
</feature>
<keyword evidence="3" id="KW-1185">Reference proteome</keyword>
<feature type="compositionally biased region" description="Acidic residues" evidence="1">
    <location>
        <begin position="154"/>
        <end position="164"/>
    </location>
</feature>
<sequence>MGWAYTACKKCNKKVDILPRQNRPPVYVCEEHGTVQPASRFKESSDELAQSTTKKNKGIIEDSSDEHDSDMHPTSKTKKNKAIIEDNKAIIEESSDEHVSDMHTASKKMINKAIIEESSDEHDLDMQTPTKTRKSTSRVKVSTSKKGKLIIDEHEVESEAEEEANISKAHELGAEQMEPED</sequence>
<proteinExistence type="predicted"/>